<gene>
    <name evidence="3" type="ordered locus">Fraau_2874</name>
</gene>
<dbReference type="RefSeq" id="WP_014404209.1">
    <property type="nucleotide sequence ID" value="NC_017033.1"/>
</dbReference>
<evidence type="ECO:0000313" key="3">
    <source>
        <dbReference type="EMBL" id="AFC87206.1"/>
    </source>
</evidence>
<dbReference type="CDD" id="cd00586">
    <property type="entry name" value="4HBT"/>
    <property type="match status" value="1"/>
</dbReference>
<sequence>MTSTAMIPTPPFEWRLRIYWEDTDAGGVVYHANYLAFMERARTEWLRSLGVDQLELRQRTGLAFVVRDMKVDWLKPARLDDELVVSVTVTERRAASMLFEQDIIRPADGQTVLRAQLRVACVDLASMRPAAVPDGLIPDNYHLDAPVAE</sequence>
<evidence type="ECO:0000256" key="1">
    <source>
        <dbReference type="ARBA" id="ARBA00005953"/>
    </source>
</evidence>
<keyword evidence="4" id="KW-1185">Reference proteome</keyword>
<dbReference type="PANTHER" id="PTHR31793:SF37">
    <property type="entry name" value="ACYL-COA THIOESTER HYDROLASE YBGC"/>
    <property type="match status" value="1"/>
</dbReference>
<dbReference type="PANTHER" id="PTHR31793">
    <property type="entry name" value="4-HYDROXYBENZOYL-COA THIOESTERASE FAMILY MEMBER"/>
    <property type="match status" value="1"/>
</dbReference>
<dbReference type="Pfam" id="PF13279">
    <property type="entry name" value="4HBT_2"/>
    <property type="match status" value="1"/>
</dbReference>
<dbReference type="GO" id="GO:0047617">
    <property type="term" value="F:fatty acyl-CoA hydrolase activity"/>
    <property type="evidence" value="ECO:0007669"/>
    <property type="project" value="TreeGrafter"/>
</dbReference>
<dbReference type="FunFam" id="3.10.129.10:FF:000004">
    <property type="entry name" value="Tol-pal system-associated acyl-CoA thioesterase"/>
    <property type="match status" value="1"/>
</dbReference>
<name>H8L151_FRAAD</name>
<evidence type="ECO:0000313" key="4">
    <source>
        <dbReference type="Proteomes" id="UP000005234"/>
    </source>
</evidence>
<dbReference type="NCBIfam" id="TIGR02799">
    <property type="entry name" value="thio_ybgC"/>
    <property type="match status" value="1"/>
</dbReference>
<dbReference type="PIRSF" id="PIRSF003230">
    <property type="entry name" value="YbgC"/>
    <property type="match status" value="1"/>
</dbReference>
<accession>H8L151</accession>
<proteinExistence type="inferred from homology"/>
<protein>
    <submittedName>
        <fullName evidence="3">Tol-pal system-associated acyl-CoA thioesterase</fullName>
    </submittedName>
</protein>
<comment type="similarity">
    <text evidence="1">Belongs to the 4-hydroxybenzoyl-CoA thioesterase family.</text>
</comment>
<dbReference type="AlphaFoldDB" id="H8L151"/>
<dbReference type="SUPFAM" id="SSF54637">
    <property type="entry name" value="Thioesterase/thiol ester dehydrase-isomerase"/>
    <property type="match status" value="1"/>
</dbReference>
<dbReference type="NCBIfam" id="TIGR00051">
    <property type="entry name" value="YbgC/FadM family acyl-CoA thioesterase"/>
    <property type="match status" value="1"/>
</dbReference>
<dbReference type="InterPro" id="IPR014166">
    <property type="entry name" value="Tol-Pal_acyl-CoA_thioesterase"/>
</dbReference>
<dbReference type="OrthoDB" id="9808429at2"/>
<reference evidence="3" key="1">
    <citation type="submission" date="2012-02" db="EMBL/GenBank/DDBJ databases">
        <title>The complete genome of Frateuria aurantia DSM 6220.</title>
        <authorList>
            <consortium name="US DOE Joint Genome Institute (JGI-PGF)"/>
            <person name="Lucas S."/>
            <person name="Copeland A."/>
            <person name="Lapidus A."/>
            <person name="Glavina del Rio T."/>
            <person name="Dalin E."/>
            <person name="Tice H."/>
            <person name="Bruce D."/>
            <person name="Goodwin L."/>
            <person name="Pitluck S."/>
            <person name="Peters L."/>
            <person name="Ovchinnikova G."/>
            <person name="Teshima H."/>
            <person name="Kyrpides N."/>
            <person name="Mavromatis K."/>
            <person name="Ivanova N."/>
            <person name="Brettin T."/>
            <person name="Detter J.C."/>
            <person name="Han C."/>
            <person name="Larimer F."/>
            <person name="Land M."/>
            <person name="Hauser L."/>
            <person name="Markowitz V."/>
            <person name="Cheng J.-F."/>
            <person name="Hugenholtz P."/>
            <person name="Woyke T."/>
            <person name="Wu D."/>
            <person name="Brambilla E."/>
            <person name="Klenk H.-P."/>
            <person name="Eisen J.A."/>
        </authorList>
    </citation>
    <scope>NUCLEOTIDE SEQUENCE</scope>
    <source>
        <strain evidence="3">DSM 6220</strain>
    </source>
</reference>
<dbReference type="EMBL" id="CP003350">
    <property type="protein sequence ID" value="AFC87206.1"/>
    <property type="molecule type" value="Genomic_DNA"/>
</dbReference>
<dbReference type="KEGG" id="fau:Fraau_2874"/>
<dbReference type="HOGENOM" id="CLU_101141_7_1_6"/>
<dbReference type="InterPro" id="IPR050563">
    <property type="entry name" value="4-hydroxybenzoyl-CoA_TE"/>
</dbReference>
<dbReference type="eggNOG" id="COG0824">
    <property type="taxonomic scope" value="Bacteria"/>
</dbReference>
<dbReference type="Proteomes" id="UP000005234">
    <property type="component" value="Chromosome"/>
</dbReference>
<evidence type="ECO:0000256" key="2">
    <source>
        <dbReference type="ARBA" id="ARBA00022801"/>
    </source>
</evidence>
<dbReference type="PROSITE" id="PS01328">
    <property type="entry name" value="4HBCOA_THIOESTERASE"/>
    <property type="match status" value="1"/>
</dbReference>
<organism evidence="3 4">
    <name type="scientific">Frateuria aurantia (strain ATCC 33424 / DSM 6220 / KCTC 2777 / LMG 1558 / NBRC 3245 / NCIMB 13370)</name>
    <name type="common">Acetobacter aurantius</name>
    <dbReference type="NCBI Taxonomy" id="767434"/>
    <lineage>
        <taxon>Bacteria</taxon>
        <taxon>Pseudomonadati</taxon>
        <taxon>Pseudomonadota</taxon>
        <taxon>Gammaproteobacteria</taxon>
        <taxon>Lysobacterales</taxon>
        <taxon>Rhodanobacteraceae</taxon>
        <taxon>Frateuria</taxon>
    </lineage>
</organism>
<dbReference type="InterPro" id="IPR029069">
    <property type="entry name" value="HotDog_dom_sf"/>
</dbReference>
<keyword evidence="2" id="KW-0378">Hydrolase</keyword>
<dbReference type="STRING" id="767434.Fraau_2874"/>
<dbReference type="Gene3D" id="3.10.129.10">
    <property type="entry name" value="Hotdog Thioesterase"/>
    <property type="match status" value="1"/>
</dbReference>
<dbReference type="InterPro" id="IPR006684">
    <property type="entry name" value="YbgC/YbaW"/>
</dbReference>
<dbReference type="InterPro" id="IPR008272">
    <property type="entry name" value="HB-CoA_thioesterase_AS"/>
</dbReference>